<accession>A0A9W8S4M7</accession>
<organism evidence="2 3">
    <name type="scientific">Fusarium torreyae</name>
    <dbReference type="NCBI Taxonomy" id="1237075"/>
    <lineage>
        <taxon>Eukaryota</taxon>
        <taxon>Fungi</taxon>
        <taxon>Dikarya</taxon>
        <taxon>Ascomycota</taxon>
        <taxon>Pezizomycotina</taxon>
        <taxon>Sordariomycetes</taxon>
        <taxon>Hypocreomycetidae</taxon>
        <taxon>Hypocreales</taxon>
        <taxon>Nectriaceae</taxon>
        <taxon>Fusarium</taxon>
    </lineage>
</organism>
<comment type="caution">
    <text evidence="2">The sequence shown here is derived from an EMBL/GenBank/DDBJ whole genome shotgun (WGS) entry which is preliminary data.</text>
</comment>
<dbReference type="OrthoDB" id="10352936at2759"/>
<feature type="compositionally biased region" description="Polar residues" evidence="1">
    <location>
        <begin position="181"/>
        <end position="199"/>
    </location>
</feature>
<feature type="region of interest" description="Disordered" evidence="1">
    <location>
        <begin position="217"/>
        <end position="287"/>
    </location>
</feature>
<protein>
    <submittedName>
        <fullName evidence="2">Uncharacterized protein</fullName>
    </submittedName>
</protein>
<dbReference type="Proteomes" id="UP001152049">
    <property type="component" value="Unassembled WGS sequence"/>
</dbReference>
<feature type="compositionally biased region" description="Basic residues" evidence="1">
    <location>
        <begin position="164"/>
        <end position="177"/>
    </location>
</feature>
<sequence length="555" mass="62180">MIDEMSVKMFTPGLNTGVNHKHRQELESCNKSFKKVTKDAKSLLKSFKKIKSGLRKESGALKQAKRGLWRIWKRVAFVIEEDTIKAHVQTVEHLKSLLYLLFSIVGLASISLGQESIEKAILGVSKHISHQSQEIEGIRRNYMQKKRMVYAVHDGKQADSSSPSKRRPARPLPKRGRGGQEVQSSSQRSNIKTGSSLRSASTVLKEQSCYNNREQFDVETASEDNRTCSKEASGPPSGSCSDFSSYSRDPRGVGWKSSTSRPMRMKRTYPASCSSTSEEEDGRDTYGFESSDVPIIFNASIEYDEETIESYSDESCYDSDTSSSDMSDDECANSRPIQRPILAPVPIPSLLASEFLIRSRLRVNLDDWTGRKQQGISSVSSVFCVKSLSLNDCLHSFTLKAPCEEPCNHAKMIDMQEVIAYEQPLQTWIAHIPRLIADDDKSSPTQYAEQIASCSGACTHTQVEYMDVTSCMSAFYVIEFATESTLDFEAEFHTDMSKIDSSLRVARTPSVTCIYCPGMLAPAAFRHSRPNPFFTNSTALVYTCGRCHKDLWVWE</sequence>
<feature type="compositionally biased region" description="Polar residues" evidence="1">
    <location>
        <begin position="236"/>
        <end position="247"/>
    </location>
</feature>
<feature type="region of interest" description="Disordered" evidence="1">
    <location>
        <begin position="312"/>
        <end position="333"/>
    </location>
</feature>
<keyword evidence="3" id="KW-1185">Reference proteome</keyword>
<evidence type="ECO:0000313" key="2">
    <source>
        <dbReference type="EMBL" id="KAJ4264225.1"/>
    </source>
</evidence>
<name>A0A9W8S4M7_9HYPO</name>
<dbReference type="AlphaFoldDB" id="A0A9W8S4M7"/>
<evidence type="ECO:0000256" key="1">
    <source>
        <dbReference type="SAM" id="MobiDB-lite"/>
    </source>
</evidence>
<dbReference type="EMBL" id="JAOQAZ010000008">
    <property type="protein sequence ID" value="KAJ4264225.1"/>
    <property type="molecule type" value="Genomic_DNA"/>
</dbReference>
<gene>
    <name evidence="2" type="ORF">NW762_005419</name>
</gene>
<evidence type="ECO:0000313" key="3">
    <source>
        <dbReference type="Proteomes" id="UP001152049"/>
    </source>
</evidence>
<feature type="region of interest" description="Disordered" evidence="1">
    <location>
        <begin position="154"/>
        <end position="199"/>
    </location>
</feature>
<reference evidence="2" key="1">
    <citation type="submission" date="2022-09" db="EMBL/GenBank/DDBJ databases">
        <title>Fusarium specimens isolated from Avocado Roots.</title>
        <authorList>
            <person name="Stajich J."/>
            <person name="Roper C."/>
            <person name="Heimlech-Rivalta G."/>
        </authorList>
    </citation>
    <scope>NUCLEOTIDE SEQUENCE</scope>
    <source>
        <strain evidence="2">CF00136</strain>
    </source>
</reference>
<proteinExistence type="predicted"/>